<name>A0A182FWF2_ANOAL</name>
<sequence length="65" mass="7317">MTEHGTIHEQVRMVHSLSDWSSSSGSSFRCVVKNSLYSSMLIRDTSQNLVSQVTALTVSYLLVRR</sequence>
<protein>
    <submittedName>
        <fullName evidence="1">Uncharacterized protein</fullName>
    </submittedName>
</protein>
<proteinExistence type="predicted"/>
<keyword evidence="2" id="KW-1185">Reference proteome</keyword>
<dbReference type="Proteomes" id="UP000069272">
    <property type="component" value="Unassembled WGS sequence"/>
</dbReference>
<organism evidence="1 2">
    <name type="scientific">Anopheles albimanus</name>
    <name type="common">New world malaria mosquito</name>
    <dbReference type="NCBI Taxonomy" id="7167"/>
    <lineage>
        <taxon>Eukaryota</taxon>
        <taxon>Metazoa</taxon>
        <taxon>Ecdysozoa</taxon>
        <taxon>Arthropoda</taxon>
        <taxon>Hexapoda</taxon>
        <taxon>Insecta</taxon>
        <taxon>Pterygota</taxon>
        <taxon>Neoptera</taxon>
        <taxon>Endopterygota</taxon>
        <taxon>Diptera</taxon>
        <taxon>Nematocera</taxon>
        <taxon>Culicoidea</taxon>
        <taxon>Culicidae</taxon>
        <taxon>Anophelinae</taxon>
        <taxon>Anopheles</taxon>
    </lineage>
</organism>
<accession>A0A182FWF2</accession>
<evidence type="ECO:0000313" key="2">
    <source>
        <dbReference type="Proteomes" id="UP000069272"/>
    </source>
</evidence>
<evidence type="ECO:0000313" key="1">
    <source>
        <dbReference type="EnsemblMetazoa" id="AALB010888-PA"/>
    </source>
</evidence>
<dbReference type="AlphaFoldDB" id="A0A182FWF2"/>
<reference evidence="1" key="2">
    <citation type="submission" date="2022-08" db="UniProtKB">
        <authorList>
            <consortium name="EnsemblMetazoa"/>
        </authorList>
    </citation>
    <scope>IDENTIFICATION</scope>
    <source>
        <strain evidence="1">STECLA/ALBI9_A</strain>
    </source>
</reference>
<dbReference type="EnsemblMetazoa" id="AALB010888-RA">
    <property type="protein sequence ID" value="AALB010888-PA"/>
    <property type="gene ID" value="AALB010888"/>
</dbReference>
<reference evidence="2" key="1">
    <citation type="journal article" date="2017" name="G3 (Bethesda)">
        <title>The Physical Genome Mapping of Anopheles albimanus Corrected Scaffold Misassemblies and Identified Interarm Rearrangements in Genus Anopheles.</title>
        <authorList>
            <person name="Artemov G.N."/>
            <person name="Peery A.N."/>
            <person name="Jiang X."/>
            <person name="Tu Z."/>
            <person name="Stegniy V.N."/>
            <person name="Sharakhova M.V."/>
            <person name="Sharakhov I.V."/>
        </authorList>
    </citation>
    <scope>NUCLEOTIDE SEQUENCE [LARGE SCALE GENOMIC DNA]</scope>
    <source>
        <strain evidence="2">STECLA/ALBI9_A</strain>
    </source>
</reference>
<dbReference type="VEuPathDB" id="VectorBase:AALB010888"/>